<dbReference type="Proteomes" id="UP001156702">
    <property type="component" value="Unassembled WGS sequence"/>
</dbReference>
<feature type="transmembrane region" description="Helical" evidence="2">
    <location>
        <begin position="44"/>
        <end position="68"/>
    </location>
</feature>
<evidence type="ECO:0000313" key="4">
    <source>
        <dbReference type="Proteomes" id="UP001156702"/>
    </source>
</evidence>
<protein>
    <submittedName>
        <fullName evidence="3">Exopolysaccharide production repressor protein</fullName>
    </submittedName>
</protein>
<keyword evidence="4" id="KW-1185">Reference proteome</keyword>
<feature type="transmembrane region" description="Helical" evidence="2">
    <location>
        <begin position="20"/>
        <end position="38"/>
    </location>
</feature>
<keyword evidence="2" id="KW-1133">Transmembrane helix</keyword>
<evidence type="ECO:0000256" key="1">
    <source>
        <dbReference type="SAM" id="MobiDB-lite"/>
    </source>
</evidence>
<sequence>MKRVPDKKWRDSMAYAPRFFLSMAIALVAFAVVTYLSTGSLATTALQTFLCAVLIQIGYFLTTLFLVWRAARERRQGIGPGTPDADKTRDAAKSKVPVSMNEPGHSKP</sequence>
<evidence type="ECO:0000313" key="3">
    <source>
        <dbReference type="EMBL" id="GLR52812.1"/>
    </source>
</evidence>
<keyword evidence="2" id="KW-0812">Transmembrane</keyword>
<comment type="caution">
    <text evidence="3">The sequence shown here is derived from an EMBL/GenBank/DDBJ whole genome shotgun (WGS) entry which is preliminary data.</text>
</comment>
<keyword evidence="2" id="KW-0472">Membrane</keyword>
<gene>
    <name evidence="3" type="primary">exoX</name>
    <name evidence="3" type="ORF">GCM10007923_40270</name>
</gene>
<dbReference type="EMBL" id="BSOP01000033">
    <property type="protein sequence ID" value="GLR52812.1"/>
    <property type="molecule type" value="Genomic_DNA"/>
</dbReference>
<proteinExistence type="predicted"/>
<accession>A0ABQ5ZM09</accession>
<name>A0ABQ5ZM09_9HYPH</name>
<reference evidence="4" key="1">
    <citation type="journal article" date="2019" name="Int. J. Syst. Evol. Microbiol.">
        <title>The Global Catalogue of Microorganisms (GCM) 10K type strain sequencing project: providing services to taxonomists for standard genome sequencing and annotation.</title>
        <authorList>
            <consortium name="The Broad Institute Genomics Platform"/>
            <consortium name="The Broad Institute Genome Sequencing Center for Infectious Disease"/>
            <person name="Wu L."/>
            <person name="Ma J."/>
        </authorList>
    </citation>
    <scope>NUCLEOTIDE SEQUENCE [LARGE SCALE GENOMIC DNA]</scope>
    <source>
        <strain evidence="4">NBRC 102122</strain>
    </source>
</reference>
<dbReference type="Pfam" id="PF11089">
    <property type="entry name" value="SyrA"/>
    <property type="match status" value="1"/>
</dbReference>
<feature type="region of interest" description="Disordered" evidence="1">
    <location>
        <begin position="76"/>
        <end position="108"/>
    </location>
</feature>
<evidence type="ECO:0000256" key="2">
    <source>
        <dbReference type="SAM" id="Phobius"/>
    </source>
</evidence>
<dbReference type="InterPro" id="IPR024239">
    <property type="entry name" value="SyrA"/>
</dbReference>
<feature type="compositionally biased region" description="Basic and acidic residues" evidence="1">
    <location>
        <begin position="84"/>
        <end position="93"/>
    </location>
</feature>
<organism evidence="3 4">
    <name type="scientific">Shinella yambaruensis</name>
    <dbReference type="NCBI Taxonomy" id="415996"/>
    <lineage>
        <taxon>Bacteria</taxon>
        <taxon>Pseudomonadati</taxon>
        <taxon>Pseudomonadota</taxon>
        <taxon>Alphaproteobacteria</taxon>
        <taxon>Hyphomicrobiales</taxon>
        <taxon>Rhizobiaceae</taxon>
        <taxon>Shinella</taxon>
    </lineage>
</organism>